<keyword evidence="3" id="KW-1133">Transmembrane helix</keyword>
<dbReference type="Pfam" id="PF04488">
    <property type="entry name" value="Gly_transf_sug"/>
    <property type="match status" value="1"/>
</dbReference>
<dbReference type="PANTHER" id="PTHR32385">
    <property type="entry name" value="MANNOSYL PHOSPHORYLINOSITOL CERAMIDE SYNTHASE"/>
    <property type="match status" value="1"/>
</dbReference>
<proteinExistence type="inferred from homology"/>
<gene>
    <name evidence="4" type="ORF">N7494_000279</name>
</gene>
<evidence type="ECO:0000313" key="5">
    <source>
        <dbReference type="Proteomes" id="UP001220324"/>
    </source>
</evidence>
<dbReference type="Proteomes" id="UP001220324">
    <property type="component" value="Unassembled WGS sequence"/>
</dbReference>
<comment type="similarity">
    <text evidence="1">Belongs to the glycosyltransferase 32 family.</text>
</comment>
<organism evidence="4 5">
    <name type="scientific">Penicillium frequentans</name>
    <dbReference type="NCBI Taxonomy" id="3151616"/>
    <lineage>
        <taxon>Eukaryota</taxon>
        <taxon>Fungi</taxon>
        <taxon>Dikarya</taxon>
        <taxon>Ascomycota</taxon>
        <taxon>Pezizomycotina</taxon>
        <taxon>Eurotiomycetes</taxon>
        <taxon>Eurotiomycetidae</taxon>
        <taxon>Eurotiales</taxon>
        <taxon>Aspergillaceae</taxon>
        <taxon>Penicillium</taxon>
    </lineage>
</organism>
<accession>A0AAD6D5X2</accession>
<dbReference type="InterPro" id="IPR051706">
    <property type="entry name" value="Glycosyltransferase_domain"/>
</dbReference>
<evidence type="ECO:0000256" key="2">
    <source>
        <dbReference type="ARBA" id="ARBA00022679"/>
    </source>
</evidence>
<name>A0AAD6D5X2_9EURO</name>
<dbReference type="GO" id="GO:0051999">
    <property type="term" value="P:mannosyl-inositol phosphorylceramide biosynthetic process"/>
    <property type="evidence" value="ECO:0007669"/>
    <property type="project" value="TreeGrafter"/>
</dbReference>
<dbReference type="PANTHER" id="PTHR32385:SF15">
    <property type="entry name" value="INOSITOL PHOSPHOCERAMIDE MANNOSYLTRANSFERASE 1"/>
    <property type="match status" value="1"/>
</dbReference>
<dbReference type="GO" id="GO:0016020">
    <property type="term" value="C:membrane"/>
    <property type="evidence" value="ECO:0007669"/>
    <property type="project" value="GOC"/>
</dbReference>
<keyword evidence="5" id="KW-1185">Reference proteome</keyword>
<dbReference type="AlphaFoldDB" id="A0AAD6D5X2"/>
<comment type="caution">
    <text evidence="4">The sequence shown here is derived from an EMBL/GenBank/DDBJ whole genome shotgun (WGS) entry which is preliminary data.</text>
</comment>
<dbReference type="GO" id="GO:0000030">
    <property type="term" value="F:mannosyltransferase activity"/>
    <property type="evidence" value="ECO:0007669"/>
    <property type="project" value="TreeGrafter"/>
</dbReference>
<protein>
    <submittedName>
        <fullName evidence="4">Mannosyl phosphorylinositol ceramide synthase SUR1</fullName>
    </submittedName>
</protein>
<sequence length="371" mass="41698">MRSDGMKKNASSHILNSVARWKVSIPVISSSLWIHRNVWRAPLISIFVVYLSFLCVSSIYSSIQFASAMQANLYNIDNLSANTSPDESGTLWSTSDSTLRAPPPSNYIFTTPANTTRGIPRIIHRMWRDLNTNTPAESINASKSCQEQNPSYIEYVWTDETAHQFIESHFTWFLSTYMDLPLPLQRIDALRYFLLWHFGGIYLDPEVGCQQPMEPLLNGTKAIMPESWPYGVSQQLIASKPNHPFVVKVARSIHDIHGHGSLVSGYVTAIFNTGSVLISHVLADWLRSTKEDPDIAILPSELFLGTKGSIFKIYDSQVPLGDEVYISQFVFENPFGWLGAAIALSVTATIILSIRMSPRRLREQTSTRLIV</sequence>
<dbReference type="Gene3D" id="3.90.550.20">
    <property type="match status" value="1"/>
</dbReference>
<feature type="transmembrane region" description="Helical" evidence="3">
    <location>
        <begin position="335"/>
        <end position="354"/>
    </location>
</feature>
<evidence type="ECO:0000313" key="4">
    <source>
        <dbReference type="EMBL" id="KAJ5556364.1"/>
    </source>
</evidence>
<dbReference type="SUPFAM" id="SSF53448">
    <property type="entry name" value="Nucleotide-diphospho-sugar transferases"/>
    <property type="match status" value="1"/>
</dbReference>
<evidence type="ECO:0000256" key="3">
    <source>
        <dbReference type="SAM" id="Phobius"/>
    </source>
</evidence>
<reference evidence="4 5" key="1">
    <citation type="journal article" date="2023" name="IMA Fungus">
        <title>Comparative genomic study of the Penicillium genus elucidates a diverse pangenome and 15 lateral gene transfer events.</title>
        <authorList>
            <person name="Petersen C."/>
            <person name="Sorensen T."/>
            <person name="Nielsen M.R."/>
            <person name="Sondergaard T.E."/>
            <person name="Sorensen J.L."/>
            <person name="Fitzpatrick D.A."/>
            <person name="Frisvad J.C."/>
            <person name="Nielsen K.L."/>
        </authorList>
    </citation>
    <scope>NUCLEOTIDE SEQUENCE [LARGE SCALE GENOMIC DNA]</scope>
    <source>
        <strain evidence="4 5">IBT 35679</strain>
    </source>
</reference>
<dbReference type="InterPro" id="IPR007577">
    <property type="entry name" value="GlycoTrfase_DXD_sugar-bd_CS"/>
</dbReference>
<evidence type="ECO:0000256" key="1">
    <source>
        <dbReference type="ARBA" id="ARBA00009003"/>
    </source>
</evidence>
<dbReference type="EMBL" id="JAQIZZ010000001">
    <property type="protein sequence ID" value="KAJ5556364.1"/>
    <property type="molecule type" value="Genomic_DNA"/>
</dbReference>
<keyword evidence="3" id="KW-0472">Membrane</keyword>
<feature type="transmembrane region" description="Helical" evidence="3">
    <location>
        <begin position="38"/>
        <end position="60"/>
    </location>
</feature>
<keyword evidence="3" id="KW-0812">Transmembrane</keyword>
<keyword evidence="2" id="KW-0808">Transferase</keyword>
<dbReference type="InterPro" id="IPR029044">
    <property type="entry name" value="Nucleotide-diphossugar_trans"/>
</dbReference>